<dbReference type="Proteomes" id="UP001143347">
    <property type="component" value="Unassembled WGS sequence"/>
</dbReference>
<evidence type="ECO:0000256" key="5">
    <source>
        <dbReference type="SAM" id="MobiDB-lite"/>
    </source>
</evidence>
<organism evidence="8 9">
    <name type="scientific">Gordonia aquimaris</name>
    <dbReference type="NCBI Taxonomy" id="2984863"/>
    <lineage>
        <taxon>Bacteria</taxon>
        <taxon>Bacillati</taxon>
        <taxon>Actinomycetota</taxon>
        <taxon>Actinomycetes</taxon>
        <taxon>Mycobacteriales</taxon>
        <taxon>Gordoniaceae</taxon>
        <taxon>Gordonia</taxon>
    </lineage>
</organism>
<dbReference type="InterPro" id="IPR011701">
    <property type="entry name" value="MFS"/>
</dbReference>
<feature type="transmembrane region" description="Helical" evidence="6">
    <location>
        <begin position="126"/>
        <end position="151"/>
    </location>
</feature>
<comment type="subcellular location">
    <subcellularLocation>
        <location evidence="1">Cell membrane</location>
        <topology evidence="1">Multi-pass membrane protein</topology>
    </subcellularLocation>
</comment>
<evidence type="ECO:0000256" key="2">
    <source>
        <dbReference type="ARBA" id="ARBA00022692"/>
    </source>
</evidence>
<feature type="transmembrane region" description="Helical" evidence="6">
    <location>
        <begin position="101"/>
        <end position="120"/>
    </location>
</feature>
<feature type="transmembrane region" description="Helical" evidence="6">
    <location>
        <begin position="253"/>
        <end position="272"/>
    </location>
</feature>
<feature type="transmembrane region" description="Helical" evidence="6">
    <location>
        <begin position="361"/>
        <end position="380"/>
    </location>
</feature>
<feature type="transmembrane region" description="Helical" evidence="6">
    <location>
        <begin position="295"/>
        <end position="316"/>
    </location>
</feature>
<feature type="transmembrane region" description="Helical" evidence="6">
    <location>
        <begin position="33"/>
        <end position="57"/>
    </location>
</feature>
<dbReference type="Pfam" id="PF07690">
    <property type="entry name" value="MFS_1"/>
    <property type="match status" value="1"/>
</dbReference>
<dbReference type="CDD" id="cd17321">
    <property type="entry name" value="MFS_MMR_MDR_like"/>
    <property type="match status" value="1"/>
</dbReference>
<evidence type="ECO:0000313" key="8">
    <source>
        <dbReference type="EMBL" id="MCX2966064.1"/>
    </source>
</evidence>
<keyword evidence="2 6" id="KW-0812">Transmembrane</keyword>
<feature type="transmembrane region" description="Helical" evidence="6">
    <location>
        <begin position="158"/>
        <end position="183"/>
    </location>
</feature>
<feature type="domain" description="Major facilitator superfamily (MFS) profile" evidence="7">
    <location>
        <begin position="35"/>
        <end position="482"/>
    </location>
</feature>
<evidence type="ECO:0000256" key="4">
    <source>
        <dbReference type="ARBA" id="ARBA00023136"/>
    </source>
</evidence>
<evidence type="ECO:0000259" key="7">
    <source>
        <dbReference type="PROSITE" id="PS50850"/>
    </source>
</evidence>
<dbReference type="PANTHER" id="PTHR42718">
    <property type="entry name" value="MAJOR FACILITATOR SUPERFAMILY MULTIDRUG TRANSPORTER MFSC"/>
    <property type="match status" value="1"/>
</dbReference>
<dbReference type="Gene3D" id="1.20.1720.10">
    <property type="entry name" value="Multidrug resistance protein D"/>
    <property type="match status" value="1"/>
</dbReference>
<evidence type="ECO:0000256" key="3">
    <source>
        <dbReference type="ARBA" id="ARBA00022989"/>
    </source>
</evidence>
<dbReference type="InterPro" id="IPR020846">
    <property type="entry name" value="MFS_dom"/>
</dbReference>
<dbReference type="Gene3D" id="1.20.1250.20">
    <property type="entry name" value="MFS general substrate transporter like domains"/>
    <property type="match status" value="1"/>
</dbReference>
<keyword evidence="4 6" id="KW-0472">Membrane</keyword>
<evidence type="ECO:0000256" key="6">
    <source>
        <dbReference type="SAM" id="Phobius"/>
    </source>
</evidence>
<dbReference type="SUPFAM" id="SSF103473">
    <property type="entry name" value="MFS general substrate transporter"/>
    <property type="match status" value="2"/>
</dbReference>
<dbReference type="AlphaFoldDB" id="A0A9X3D8P0"/>
<dbReference type="EMBL" id="JAPKFM010000022">
    <property type="protein sequence ID" value="MCX2966064.1"/>
    <property type="molecule type" value="Genomic_DNA"/>
</dbReference>
<name>A0A9X3D8P0_9ACTN</name>
<evidence type="ECO:0000313" key="9">
    <source>
        <dbReference type="Proteomes" id="UP001143347"/>
    </source>
</evidence>
<sequence length="593" mass="61237">MTGTDVAESHSGKSGARRSSAPREVTASGRSAALALTGCLVGVFMQMLDTTIVNIALPDLTRELGASTSEQLFVLSVYTLAFACTLLTAATLGGRLGRRRVFVGSVIAFVVTSMACGLAQNPLELIVARGAQGVSAALMSAQTLALIAALFPKSRHPLVFGVYGAVAGLAAMLGPVIGGVLVTADIAGWGWRTIFFVNLPMGVAACALAWRRLPQLRDRPATRIDLAGVALSSVGLFLLLYPLAVGREMGWPPLLWVLLALAALMLIAFVGVEKRLLRGGGTPLLRLDLFTSRRFALGLVLSLLFFSVFAGFFFTVSITTQFGLGYSALRTGLLALPFAIGGALGSVASPQVVSRIGAARTLALGALLLGVGLACLAVVLRPETAMLSVPAAIAPLVVGGLGTGVFVAPLQTTILADTSPETVGSASGCVPTVQQIGASIGLAVVTVFFFGQVASQAETAVSSARTQLTAELRDSPVEPIFREPVTQRFADCASAQLTSAHPERPAAGCQPGGGDTTGMAATIAAQAGPQLHHATRTVVAHSFVGAFVATLWVLAGACVLIAILSGTLGLRRRPRLGSGYQNRGHTARTPRHR</sequence>
<dbReference type="GO" id="GO:0005886">
    <property type="term" value="C:plasma membrane"/>
    <property type="evidence" value="ECO:0007669"/>
    <property type="project" value="UniProtKB-SubCell"/>
</dbReference>
<dbReference type="RefSeq" id="WP_266063018.1">
    <property type="nucleotide sequence ID" value="NZ_JAPKFM010000022.1"/>
</dbReference>
<proteinExistence type="predicted"/>
<feature type="transmembrane region" description="Helical" evidence="6">
    <location>
        <begin position="392"/>
        <end position="415"/>
    </location>
</feature>
<feature type="transmembrane region" description="Helical" evidence="6">
    <location>
        <begin position="72"/>
        <end position="94"/>
    </location>
</feature>
<feature type="region of interest" description="Disordered" evidence="5">
    <location>
        <begin position="1"/>
        <end position="24"/>
    </location>
</feature>
<dbReference type="PROSITE" id="PS50850">
    <property type="entry name" value="MFS"/>
    <property type="match status" value="1"/>
</dbReference>
<protein>
    <submittedName>
        <fullName evidence="8">MFS transporter</fullName>
    </submittedName>
</protein>
<dbReference type="InterPro" id="IPR036259">
    <property type="entry name" value="MFS_trans_sf"/>
</dbReference>
<feature type="transmembrane region" description="Helical" evidence="6">
    <location>
        <begin position="543"/>
        <end position="570"/>
    </location>
</feature>
<feature type="transmembrane region" description="Helical" evidence="6">
    <location>
        <begin position="189"/>
        <end position="210"/>
    </location>
</feature>
<keyword evidence="9" id="KW-1185">Reference proteome</keyword>
<dbReference type="PANTHER" id="PTHR42718:SF39">
    <property type="entry name" value="ACTINORHODIN TRANSPORTER-RELATED"/>
    <property type="match status" value="1"/>
</dbReference>
<accession>A0A9X3D8P0</accession>
<feature type="transmembrane region" description="Helical" evidence="6">
    <location>
        <begin position="328"/>
        <end position="349"/>
    </location>
</feature>
<evidence type="ECO:0000256" key="1">
    <source>
        <dbReference type="ARBA" id="ARBA00004651"/>
    </source>
</evidence>
<feature type="transmembrane region" description="Helical" evidence="6">
    <location>
        <begin position="222"/>
        <end position="241"/>
    </location>
</feature>
<comment type="caution">
    <text evidence="8">The sequence shown here is derived from an EMBL/GenBank/DDBJ whole genome shotgun (WGS) entry which is preliminary data.</text>
</comment>
<dbReference type="GO" id="GO:0022857">
    <property type="term" value="F:transmembrane transporter activity"/>
    <property type="evidence" value="ECO:0007669"/>
    <property type="project" value="InterPro"/>
</dbReference>
<dbReference type="PRINTS" id="PR01036">
    <property type="entry name" value="TCRTETB"/>
</dbReference>
<feature type="region of interest" description="Disordered" evidence="5">
    <location>
        <begin position="574"/>
        <end position="593"/>
    </location>
</feature>
<gene>
    <name evidence="8" type="ORF">OSB52_18425</name>
</gene>
<reference evidence="8" key="1">
    <citation type="submission" date="2022-10" db="EMBL/GenBank/DDBJ databases">
        <title>WGS of marine actinomycetes from Thailand.</title>
        <authorList>
            <person name="Thawai C."/>
        </authorList>
    </citation>
    <scope>NUCLEOTIDE SEQUENCE</scope>
    <source>
        <strain evidence="8">SW21</strain>
    </source>
</reference>
<keyword evidence="3 6" id="KW-1133">Transmembrane helix</keyword>